<sequence length="178" mass="19250">MIRCKEGAVKSIVLLVIIGGLLYCSRAAAQDPVQQQQQQQFQAEQNRLGYYNQQGSEIALPPRPAGKWIKTWGAIAKDNDGTEVGAAVGKLSKAEAEQGALTACAKGGGRNCKSRFAYYNQCVAYATGLQSNGMAWEVQSSAKNIEIASNEALKGCAEKGSDCRILYTDCTDPIFQRY</sequence>
<reference evidence="3 4" key="1">
    <citation type="submission" date="2019-02" db="EMBL/GenBank/DDBJ databases">
        <title>WGS of Pseudoxanthomonas species novum from clinical isolates.</title>
        <authorList>
            <person name="Bernier A.-M."/>
            <person name="Bernard K."/>
            <person name="Vachon A."/>
        </authorList>
    </citation>
    <scope>NUCLEOTIDE SEQUENCE [LARGE SCALE GENOMIC DNA]</scope>
    <source>
        <strain evidence="3 4">NML171202</strain>
    </source>
</reference>
<evidence type="ECO:0000313" key="3">
    <source>
        <dbReference type="EMBL" id="TAA27327.1"/>
    </source>
</evidence>
<dbReference type="Proteomes" id="UP000291286">
    <property type="component" value="Unassembled WGS sequence"/>
</dbReference>
<evidence type="ECO:0000256" key="1">
    <source>
        <dbReference type="SAM" id="SignalP"/>
    </source>
</evidence>
<feature type="domain" description="DUF4189" evidence="2">
    <location>
        <begin position="72"/>
        <end position="170"/>
    </location>
</feature>
<gene>
    <name evidence="3" type="ORF">EA661_14420</name>
</gene>
<protein>
    <submittedName>
        <fullName evidence="3">DUF4189 domain-containing protein</fullName>
    </submittedName>
</protein>
<organism evidence="3 4">
    <name type="scientific">Pseudoxanthomonas winnipegensis</name>
    <dbReference type="NCBI Taxonomy" id="2480810"/>
    <lineage>
        <taxon>Bacteria</taxon>
        <taxon>Pseudomonadati</taxon>
        <taxon>Pseudomonadota</taxon>
        <taxon>Gammaproteobacteria</taxon>
        <taxon>Lysobacterales</taxon>
        <taxon>Lysobacteraceae</taxon>
        <taxon>Pseudoxanthomonas</taxon>
    </lineage>
</organism>
<comment type="caution">
    <text evidence="3">The sequence shown here is derived from an EMBL/GenBank/DDBJ whole genome shotgun (WGS) entry which is preliminary data.</text>
</comment>
<name>A0A4Q8LE75_9GAMM</name>
<keyword evidence="1" id="KW-0732">Signal</keyword>
<feature type="chain" id="PRO_5020440980" evidence="1">
    <location>
        <begin position="30"/>
        <end position="178"/>
    </location>
</feature>
<evidence type="ECO:0000259" key="2">
    <source>
        <dbReference type="Pfam" id="PF13827"/>
    </source>
</evidence>
<feature type="signal peptide" evidence="1">
    <location>
        <begin position="1"/>
        <end position="29"/>
    </location>
</feature>
<evidence type="ECO:0000313" key="4">
    <source>
        <dbReference type="Proteomes" id="UP000291286"/>
    </source>
</evidence>
<accession>A0A4Q8LE75</accession>
<proteinExistence type="predicted"/>
<dbReference type="Pfam" id="PF13827">
    <property type="entry name" value="DUF4189"/>
    <property type="match status" value="1"/>
</dbReference>
<dbReference type="EMBL" id="SHMB01000006">
    <property type="protein sequence ID" value="TAA27327.1"/>
    <property type="molecule type" value="Genomic_DNA"/>
</dbReference>
<dbReference type="AlphaFoldDB" id="A0A4Q8LE75"/>
<dbReference type="InterPro" id="IPR025240">
    <property type="entry name" value="DUF4189"/>
</dbReference>